<proteinExistence type="predicted"/>
<sequence>MKTQKILSVLNIMSWIIFIGSCIKAGALTFSFMMTIVNPEGAKNIYEGLNLYKLYQYNINSYKGMMAFIIFLAGYKAYLVFLVMAIFKKLNLEAPFNEGLVRLLTKISYSVFAIGFLSLIAESYAENFPSEIQPNTIYDFIGSGADYLFFGVIIFIIAKVFKRGIEIQSENELTI</sequence>
<dbReference type="OrthoDB" id="672524at2"/>
<dbReference type="PROSITE" id="PS51257">
    <property type="entry name" value="PROKAR_LIPOPROTEIN"/>
    <property type="match status" value="1"/>
</dbReference>
<feature type="transmembrane region" description="Helical" evidence="1">
    <location>
        <begin position="99"/>
        <end position="120"/>
    </location>
</feature>
<keyword evidence="1" id="KW-1133">Transmembrane helix</keyword>
<evidence type="ECO:0000313" key="2">
    <source>
        <dbReference type="EMBL" id="AKK74064.1"/>
    </source>
</evidence>
<dbReference type="EMBL" id="CP009928">
    <property type="protein sequence ID" value="AKK74064.1"/>
    <property type="molecule type" value="Genomic_DNA"/>
</dbReference>
<reference evidence="2 3" key="1">
    <citation type="submission" date="2014-11" db="EMBL/GenBank/DDBJ databases">
        <authorList>
            <person name="Park G.-S."/>
            <person name="Hong S.-J."/>
            <person name="Jung B.K."/>
            <person name="Khan A.R."/>
            <person name="Kwak Y."/>
            <person name="Shin J.-H."/>
        </authorList>
    </citation>
    <scope>NUCLEOTIDE SEQUENCE [LARGE SCALE GENOMIC DNA]</scope>
    <source>
        <strain evidence="2 3">DSM 27622</strain>
    </source>
</reference>
<evidence type="ECO:0000256" key="1">
    <source>
        <dbReference type="SAM" id="Phobius"/>
    </source>
</evidence>
<keyword evidence="1" id="KW-0472">Membrane</keyword>
<dbReference type="KEGG" id="cgn:OK18_16920"/>
<dbReference type="InterPro" id="IPR021354">
    <property type="entry name" value="DUF2975"/>
</dbReference>
<accession>A0A0G3M5F3</accession>
<dbReference type="RefSeq" id="WP_053328771.1">
    <property type="nucleotide sequence ID" value="NZ_CP009928.1"/>
</dbReference>
<dbReference type="Pfam" id="PF11188">
    <property type="entry name" value="DUF2975"/>
    <property type="match status" value="1"/>
</dbReference>
<feature type="transmembrane region" description="Helical" evidence="1">
    <location>
        <begin position="65"/>
        <end position="87"/>
    </location>
</feature>
<feature type="transmembrane region" description="Helical" evidence="1">
    <location>
        <begin position="12"/>
        <end position="37"/>
    </location>
</feature>
<dbReference type="PATRIC" id="fig|1324352.5.peg.3535"/>
<feature type="transmembrane region" description="Helical" evidence="1">
    <location>
        <begin position="140"/>
        <end position="161"/>
    </location>
</feature>
<dbReference type="AlphaFoldDB" id="A0A0G3M5F3"/>
<gene>
    <name evidence="2" type="ORF">OK18_16920</name>
</gene>
<keyword evidence="1" id="KW-0812">Transmembrane</keyword>
<evidence type="ECO:0008006" key="4">
    <source>
        <dbReference type="Google" id="ProtNLM"/>
    </source>
</evidence>
<evidence type="ECO:0000313" key="3">
    <source>
        <dbReference type="Proteomes" id="UP000035213"/>
    </source>
</evidence>
<dbReference type="STRING" id="1324352.OK18_16920"/>
<name>A0A0G3M5F3_CHRGL</name>
<dbReference type="Proteomes" id="UP000035213">
    <property type="component" value="Chromosome"/>
</dbReference>
<organism evidence="2 3">
    <name type="scientific">Chryseobacterium gallinarum</name>
    <dbReference type="NCBI Taxonomy" id="1324352"/>
    <lineage>
        <taxon>Bacteria</taxon>
        <taxon>Pseudomonadati</taxon>
        <taxon>Bacteroidota</taxon>
        <taxon>Flavobacteriia</taxon>
        <taxon>Flavobacteriales</taxon>
        <taxon>Weeksellaceae</taxon>
        <taxon>Chryseobacterium group</taxon>
        <taxon>Chryseobacterium</taxon>
    </lineage>
</organism>
<protein>
    <recommendedName>
        <fullName evidence="4">DUF2975 domain-containing protein</fullName>
    </recommendedName>
</protein>